<dbReference type="InterPro" id="IPR000742">
    <property type="entry name" value="EGF"/>
</dbReference>
<evidence type="ECO:0000256" key="2">
    <source>
        <dbReference type="SAM" id="MobiDB-lite"/>
    </source>
</evidence>
<feature type="region of interest" description="Disordered" evidence="2">
    <location>
        <begin position="2456"/>
        <end position="2478"/>
    </location>
</feature>
<dbReference type="InterPro" id="IPR013783">
    <property type="entry name" value="Ig-like_fold"/>
</dbReference>
<dbReference type="PROSITE" id="PS00022">
    <property type="entry name" value="EGF_1"/>
    <property type="match status" value="1"/>
</dbReference>
<organism evidence="6 7">
    <name type="scientific">Branchiostoma lanceolatum</name>
    <name type="common">Common lancelet</name>
    <name type="synonym">Amphioxus lanceolatum</name>
    <dbReference type="NCBI Taxonomy" id="7740"/>
    <lineage>
        <taxon>Eukaryota</taxon>
        <taxon>Metazoa</taxon>
        <taxon>Chordata</taxon>
        <taxon>Cephalochordata</taxon>
        <taxon>Leptocardii</taxon>
        <taxon>Amphioxiformes</taxon>
        <taxon>Branchiostomatidae</taxon>
        <taxon>Branchiostoma</taxon>
    </lineage>
</organism>
<keyword evidence="3" id="KW-1133">Transmembrane helix</keyword>
<proteinExistence type="predicted"/>
<keyword evidence="3" id="KW-0472">Membrane</keyword>
<keyword evidence="7" id="KW-1185">Reference proteome</keyword>
<sequence>MAVDETWKLLYPPGLSHHTQENLILTAGAQYHTRVAAAERAKLSAPYDTDGITVDPSAPTMLYVLVGVLDGSAEEKIDGYVWQADPEGIQASWLAVDGESGIQDYWVSVGTSPGGSEILENTNLGMEQSGYIHPLTLLLTDEETCDSFNTCSPVYYLSVKARNGAGSFSQAVTSSPIRVVDRDKTGYVTDGTDPTSDADYQMDTAAITAHFSGFQSQLHGIAHYLWAVGTSSGSYDVQSFVSAGIVLTAEDEIKGGGLGESGMAKAVLTLSCGQTYYIIIRALTGYGNILESVSNGITVDCTPPMIDITSFGFEEDGDNTQLLPGETRYQYTKDTLSAAWEFTDGESPGVGGNIMFGTFPFGKDIQQAAYFSATAVSNMKIRPLAEGVPNILSIEILNGAGLWGSVYSGGVIIDQTPPHVGTVVCPKYISVVSEIECNWGLFLEDESNIVSYDFMVGTRQNLDDIFQTVTLDRYRTKFRATGLVLQYDKAYYVSIKATNSLRKTTYAYSDAIIIDDTPPLAGLVVEVSDMNTFNFSIDGLGLPITSQCNSATECEILDAMCQRSLTSVSAAWEPFTDTESPIIRYEVAIGTTPGGGQLRPFSEVSNGCSVTITGLDLADIRQVYVSVRGTNAAGLATVAVSNGVYISRVSSGLTPLPAPHVRDGHLAEDLDYQTSLNELQASWDFSEDPCPIVQYEWSIKRVDETVIQPFTDIQGNTHSSTERLQMKSGETYYITVRATNALGKVQIQRSDGITIEAEALVPGVVFGGPITGFHIPYQVSTTEISANWNYFGTERNNLEGKATGNEEVKTDKKQHQAVAYYEVAVGTDRTYPNTRDNIVEFTNAGLNKTWTFHHLNLEQSGFYYITVREYSTSNAMVEVTSNGIQVGFEVGVTAGEVFIPEFARSSTTLTVEWAGFESTLDMYIYYMGISHAPLPVDTQCADLIDDESEVHAMFGILPINLMEKDIFYIAQELSMDHNNTYYVTVVGVDEAGECNMTTSSFLVDLTNPVEGQVRVGPLYEQELAYVVTKESITVHWEGYHDPESDLSDFELVLYSAKSCAVSDENVMSEISHVTVNSSYPSYTFLGLTLQENTPYFVELAAFNKAGRRTSTRSVPVIYDVQEITAGDVHTGLDFLQDVTFIGSTTTVEGSVLHLADPSNDNKGCPHTPSLFTDVEWSTVKTTSFWGLAEDWDIVFRPKQVVPSEDGRGVVITMERDVQSPQIFSGAIYRNADIQKGGTYKVDIRTGASDFSAITAVVFWDGPDGTVGDFDVCLYCCQNTNDQFYLYMCPCDCSIHLVLPTDAPDNVTVTVETYTEEVPSETQQDVPKYVVFEDKVEGETYQGHEDEMFTTQSACGMQIHTNGVLDSKIVLWCRYYDNKYPAKYETMESLNFDPSEDWHTYEFIFKSTSREGLEHWSLELLIDSQTKAVVAGLPSFSDGTKLIFDLWNGDNTVAEPCMPCLDTCSHFACDLDCERSEVVLYPFTLSGLELSATTNESVNGTVEVNPIAYVLKVRALSSNGLSVTSRSSGFYIDVTAPVMDIIFHIDVKQGELEPVNFQQSNSTIKAFFNFIDNESGVKEYWWAIGASVGSTDIQNFTYVGLNQSASNSRLEGTLQSNLTYYVTVKAINNVGLFGIGTSGGVQCLFDPPDMTDVNTTVPGAKGFDVETSQADAKQSNNPKVTGGTFSKPSDPSVSRIEYCLSSREDLTDDIFPCTVVGTNSSGSVEVKDGEGLLVSGEVVANLTDIKPPNVCSVSTSTSSGSSTSSSRSMTSFVNSKTSDLSSSSRCSDSAGSNSSTSSVSRFNMPPGSCMHPTIQMCNEAGSCAAKKLNTITIITDEDKAVASVAGQKLSFGKTSLNSTLSERRKKRSIEDDFDVKVESSTVLPPGTTISFGMLDEERETAGYASDSSDGFIPFITEPALTTQADMTARILRKRIKSVMRPSFYLAPLAQKELNCSLAVTVTFDAAANWTDDMPLLIFWNKDYQEWDDASRTCVEEGSVDTNYTNGTMVTHICTTSLPTDRSRRSRRDADMVSGMTYMSRETQFAVAVVSKTIPNEPPQLLSDLSITMNEDSGTLMYWLEAEDIDNDDLVFGIVPDSSPKLGTMSLSSQGLLQYRPLLDHFGIDEIIIYVRESRENDDIIPILETRDTVNITIKPKSDNPFVYVEMDGQMLIVLENNTVEITVEQNIGTNIRYQDFDTTVAVWDPDSNDTLTIDEYIPTFGNIWVNLLEPNDTDLPTEGTYIQASVKFVPIDDYYGHDEFILMGRDADGLLSERLIFKVYILHMPCINNGTCTGIREDTNCKATSRADGYDGYECSCPPGWVGRYCETDQDECLSSPCPWPQDCVNFIGGFSCECLPSKSACSGLTPWQYAVIFLSLAALGVIGLFVYRFRLRNLKWVRRRQASVGTYRDEAFVQSTSHEMTTPSDNDSVTLMETEPYVPAGIVGPCDDDIEEIGGATRPWGDVEDIDETLPGATCPSP</sequence>
<dbReference type="SUPFAM" id="SSF49265">
    <property type="entry name" value="Fibronectin type III"/>
    <property type="match status" value="2"/>
</dbReference>
<dbReference type="GO" id="GO:0005509">
    <property type="term" value="F:calcium ion binding"/>
    <property type="evidence" value="ECO:0007669"/>
    <property type="project" value="InterPro"/>
</dbReference>
<dbReference type="Gene3D" id="2.60.120.200">
    <property type="match status" value="1"/>
</dbReference>
<dbReference type="PROSITE" id="PS01186">
    <property type="entry name" value="EGF_2"/>
    <property type="match status" value="1"/>
</dbReference>
<evidence type="ECO:0000313" key="6">
    <source>
        <dbReference type="EMBL" id="CAH1242179.1"/>
    </source>
</evidence>
<keyword evidence="3" id="KW-0812">Transmembrane</keyword>
<evidence type="ECO:0000259" key="5">
    <source>
        <dbReference type="PROSITE" id="PS01186"/>
    </source>
</evidence>
<dbReference type="PANTHER" id="PTHR16897:SF2">
    <property type="entry name" value="OS03G0226600 PROTEIN"/>
    <property type="match status" value="1"/>
</dbReference>
<dbReference type="PROSITE" id="PS01187">
    <property type="entry name" value="EGF_CA"/>
    <property type="match status" value="1"/>
</dbReference>
<dbReference type="InterPro" id="IPR013320">
    <property type="entry name" value="ConA-like_dom_sf"/>
</dbReference>
<protein>
    <submittedName>
        <fullName evidence="6">HEG1 protein</fullName>
    </submittedName>
</protein>
<feature type="region of interest" description="Disordered" evidence="2">
    <location>
        <begin position="1665"/>
        <end position="1691"/>
    </location>
</feature>
<dbReference type="FunFam" id="2.10.25.10:FF:001123">
    <property type="entry name" value="Uncharacterized protein"/>
    <property type="match status" value="1"/>
</dbReference>
<dbReference type="InterPro" id="IPR036116">
    <property type="entry name" value="FN3_sf"/>
</dbReference>
<dbReference type="SMART" id="SM00179">
    <property type="entry name" value="EGF_CA"/>
    <property type="match status" value="2"/>
</dbReference>
<evidence type="ECO:0000256" key="1">
    <source>
        <dbReference type="ARBA" id="ARBA00023157"/>
    </source>
</evidence>
<evidence type="ECO:0000256" key="3">
    <source>
        <dbReference type="SAM" id="Phobius"/>
    </source>
</evidence>
<dbReference type="InterPro" id="IPR001881">
    <property type="entry name" value="EGF-like_Ca-bd_dom"/>
</dbReference>
<feature type="compositionally biased region" description="Low complexity" evidence="2">
    <location>
        <begin position="1751"/>
        <end position="1799"/>
    </location>
</feature>
<dbReference type="Gene3D" id="2.10.25.10">
    <property type="entry name" value="Laminin"/>
    <property type="match status" value="2"/>
</dbReference>
<feature type="region of interest" description="Disordered" evidence="2">
    <location>
        <begin position="1749"/>
        <end position="1800"/>
    </location>
</feature>
<dbReference type="CDD" id="cd00054">
    <property type="entry name" value="EGF_CA"/>
    <property type="match status" value="2"/>
</dbReference>
<dbReference type="PROSITE" id="PS00010">
    <property type="entry name" value="ASX_HYDROXYL"/>
    <property type="match status" value="1"/>
</dbReference>
<feature type="transmembrane region" description="Helical" evidence="3">
    <location>
        <begin position="2367"/>
        <end position="2389"/>
    </location>
</feature>
<dbReference type="PROSITE" id="PS00018">
    <property type="entry name" value="EF_HAND_1"/>
    <property type="match status" value="1"/>
</dbReference>
<accession>A0A8J9YUX5</accession>
<keyword evidence="1" id="KW-1015">Disulfide bond</keyword>
<evidence type="ECO:0000313" key="7">
    <source>
        <dbReference type="Proteomes" id="UP000838412"/>
    </source>
</evidence>
<dbReference type="Proteomes" id="UP000838412">
    <property type="component" value="Chromosome 12"/>
</dbReference>
<gene>
    <name evidence="6" type="primary">HEG1</name>
    <name evidence="6" type="ORF">BLAG_LOCUS5501</name>
</gene>
<dbReference type="PANTHER" id="PTHR16897">
    <property type="entry name" value="OS10G0105400 PROTEIN"/>
    <property type="match status" value="1"/>
</dbReference>
<dbReference type="InterPro" id="IPR018247">
    <property type="entry name" value="EF_Hand_1_Ca_BS"/>
</dbReference>
<feature type="domain" description="EGF-like" evidence="4 5">
    <location>
        <begin position="2314"/>
        <end position="2325"/>
    </location>
</feature>
<dbReference type="SUPFAM" id="SSF49899">
    <property type="entry name" value="Concanavalin A-like lectins/glucanases"/>
    <property type="match status" value="1"/>
</dbReference>
<evidence type="ECO:0000259" key="4">
    <source>
        <dbReference type="PROSITE" id="PS00022"/>
    </source>
</evidence>
<dbReference type="OrthoDB" id="10042078at2759"/>
<dbReference type="InterPro" id="IPR018097">
    <property type="entry name" value="EGF_Ca-bd_CS"/>
</dbReference>
<dbReference type="EMBL" id="OV696697">
    <property type="protein sequence ID" value="CAH1242179.1"/>
    <property type="molecule type" value="Genomic_DNA"/>
</dbReference>
<dbReference type="Gene3D" id="2.60.40.10">
    <property type="entry name" value="Immunoglobulins"/>
    <property type="match status" value="1"/>
</dbReference>
<dbReference type="InterPro" id="IPR003961">
    <property type="entry name" value="FN3_dom"/>
</dbReference>
<dbReference type="SMART" id="SM00181">
    <property type="entry name" value="EGF"/>
    <property type="match status" value="2"/>
</dbReference>
<dbReference type="CDD" id="cd00063">
    <property type="entry name" value="FN3"/>
    <property type="match status" value="2"/>
</dbReference>
<reference evidence="6" key="1">
    <citation type="submission" date="2022-01" db="EMBL/GenBank/DDBJ databases">
        <authorList>
            <person name="Braso-Vives M."/>
        </authorList>
    </citation>
    <scope>NUCLEOTIDE SEQUENCE</scope>
</reference>
<name>A0A8J9YUX5_BRALA</name>
<dbReference type="InterPro" id="IPR000152">
    <property type="entry name" value="EGF-type_Asp/Asn_hydroxyl_site"/>
</dbReference>